<gene>
    <name evidence="2" type="ORF">COM96_07575</name>
</gene>
<feature type="transmembrane region" description="Helical" evidence="1">
    <location>
        <begin position="117"/>
        <end position="142"/>
    </location>
</feature>
<keyword evidence="1" id="KW-1133">Transmembrane helix</keyword>
<dbReference type="Proteomes" id="UP000220006">
    <property type="component" value="Unassembled WGS sequence"/>
</dbReference>
<evidence type="ECO:0008006" key="4">
    <source>
        <dbReference type="Google" id="ProtNLM"/>
    </source>
</evidence>
<reference evidence="2 3" key="1">
    <citation type="submission" date="2017-09" db="EMBL/GenBank/DDBJ databases">
        <title>Large-scale bioinformatics analysis of Bacillus genomes uncovers conserved roles of natural products in bacterial physiology.</title>
        <authorList>
            <consortium name="Agbiome Team Llc"/>
            <person name="Bleich R.M."/>
            <person name="Grubbs K.J."/>
            <person name="Santa Maria K.C."/>
            <person name="Allen S.E."/>
            <person name="Farag S."/>
            <person name="Shank E.A."/>
            <person name="Bowers A."/>
        </authorList>
    </citation>
    <scope>NUCLEOTIDE SEQUENCE [LARGE SCALE GENOMIC DNA]</scope>
    <source>
        <strain evidence="2 3">AFS096845</strain>
    </source>
</reference>
<protein>
    <recommendedName>
        <fullName evidence="4">Yip1 domain-containing protein</fullName>
    </recommendedName>
</protein>
<evidence type="ECO:0000256" key="1">
    <source>
        <dbReference type="SAM" id="Phobius"/>
    </source>
</evidence>
<proteinExistence type="predicted"/>
<dbReference type="AlphaFoldDB" id="A0A2A7I0D7"/>
<evidence type="ECO:0000313" key="2">
    <source>
        <dbReference type="EMBL" id="PEC22630.1"/>
    </source>
</evidence>
<organism evidence="2 3">
    <name type="scientific">Bacillus cereus</name>
    <dbReference type="NCBI Taxonomy" id="1396"/>
    <lineage>
        <taxon>Bacteria</taxon>
        <taxon>Bacillati</taxon>
        <taxon>Bacillota</taxon>
        <taxon>Bacilli</taxon>
        <taxon>Bacillales</taxon>
        <taxon>Bacillaceae</taxon>
        <taxon>Bacillus</taxon>
        <taxon>Bacillus cereus group</taxon>
    </lineage>
</organism>
<keyword evidence="1" id="KW-0812">Transmembrane</keyword>
<sequence>MENISNEEKLNKHFIYRIFNFFEEFKKKPIFLLPFIVLMVINVLNSFVVSSTLIDTGLIEEIRNIKEYNSFYENNKNIIIYVGMISSALSFLFSIIILSILFYFISSLFVQDINIRSVSSMIVLVHIPNGVLTFLTTIYILFTHNVSFIVNKENITFFLIQSFIHILSSILWGIIIYTLTKINKLIIIVICLIIYISKMIL</sequence>
<feature type="transmembrane region" description="Helical" evidence="1">
    <location>
        <begin position="30"/>
        <end position="54"/>
    </location>
</feature>
<feature type="transmembrane region" description="Helical" evidence="1">
    <location>
        <begin position="78"/>
        <end position="105"/>
    </location>
</feature>
<accession>A0A2A7I0D7</accession>
<dbReference type="RefSeq" id="WP_097903281.1">
    <property type="nucleotide sequence ID" value="NZ_NVLK01000016.1"/>
</dbReference>
<feature type="transmembrane region" description="Helical" evidence="1">
    <location>
        <begin position="154"/>
        <end position="175"/>
    </location>
</feature>
<name>A0A2A7I0D7_BACCE</name>
<evidence type="ECO:0000313" key="3">
    <source>
        <dbReference type="Proteomes" id="UP000220006"/>
    </source>
</evidence>
<feature type="transmembrane region" description="Helical" evidence="1">
    <location>
        <begin position="182"/>
        <end position="200"/>
    </location>
</feature>
<dbReference type="EMBL" id="NVLK01000016">
    <property type="protein sequence ID" value="PEC22630.1"/>
    <property type="molecule type" value="Genomic_DNA"/>
</dbReference>
<comment type="caution">
    <text evidence="2">The sequence shown here is derived from an EMBL/GenBank/DDBJ whole genome shotgun (WGS) entry which is preliminary data.</text>
</comment>
<keyword evidence="1" id="KW-0472">Membrane</keyword>